<protein>
    <recommendedName>
        <fullName evidence="3">Winged helix DNA-binding protein</fullName>
    </recommendedName>
</protein>
<name>A0ABY1Q2R6_9SPHN</name>
<dbReference type="Gene3D" id="1.10.10.10">
    <property type="entry name" value="Winged helix-like DNA-binding domain superfamily/Winged helix DNA-binding domain"/>
    <property type="match status" value="1"/>
</dbReference>
<comment type="caution">
    <text evidence="1">The sequence shown here is derived from an EMBL/GenBank/DDBJ whole genome shotgun (WGS) entry which is preliminary data.</text>
</comment>
<sequence>MTSSLAECIGNGRLPISEAATDNAQPTEYAPHGGSWLTCLVRLSEELPPKSTPSQLAFFLAAAKGDLLGQPRTHGDIRAELMPGVNRKFAVTYRLFMNRPLRRTDYVSTRIGLGWLWQDEDPLDGRRKPLRLTPLGREVLARVFRIAIDPNDENALNSRLRIAIEAVFVL</sequence>
<evidence type="ECO:0000313" key="2">
    <source>
        <dbReference type="Proteomes" id="UP001157910"/>
    </source>
</evidence>
<dbReference type="InterPro" id="IPR036388">
    <property type="entry name" value="WH-like_DNA-bd_sf"/>
</dbReference>
<dbReference type="Proteomes" id="UP001157910">
    <property type="component" value="Unassembled WGS sequence"/>
</dbReference>
<dbReference type="RefSeq" id="WP_283404948.1">
    <property type="nucleotide sequence ID" value="NZ_FXUI01000001.1"/>
</dbReference>
<proteinExistence type="predicted"/>
<organism evidence="1 2">
    <name type="scientific">Novosphingobium panipatense</name>
    <dbReference type="NCBI Taxonomy" id="428991"/>
    <lineage>
        <taxon>Bacteria</taxon>
        <taxon>Pseudomonadati</taxon>
        <taxon>Pseudomonadota</taxon>
        <taxon>Alphaproteobacteria</taxon>
        <taxon>Sphingomonadales</taxon>
        <taxon>Sphingomonadaceae</taxon>
        <taxon>Novosphingobium</taxon>
    </lineage>
</organism>
<evidence type="ECO:0008006" key="3">
    <source>
        <dbReference type="Google" id="ProtNLM"/>
    </source>
</evidence>
<gene>
    <name evidence="1" type="ORF">SAMN06296065_101354</name>
</gene>
<dbReference type="EMBL" id="FXUI01000001">
    <property type="protein sequence ID" value="SMP53004.1"/>
    <property type="molecule type" value="Genomic_DNA"/>
</dbReference>
<accession>A0ABY1Q2R6</accession>
<reference evidence="1 2" key="1">
    <citation type="submission" date="2017-05" db="EMBL/GenBank/DDBJ databases">
        <authorList>
            <person name="Varghese N."/>
            <person name="Submissions S."/>
        </authorList>
    </citation>
    <scope>NUCLEOTIDE SEQUENCE [LARGE SCALE GENOMIC DNA]</scope>
    <source>
        <strain evidence="1 2">SM16</strain>
    </source>
</reference>
<keyword evidence="2" id="KW-1185">Reference proteome</keyword>
<evidence type="ECO:0000313" key="1">
    <source>
        <dbReference type="EMBL" id="SMP53004.1"/>
    </source>
</evidence>